<dbReference type="AlphaFoldDB" id="A0A6G0Z390"/>
<organism evidence="1 2">
    <name type="scientific">Aphis craccivora</name>
    <name type="common">Cowpea aphid</name>
    <dbReference type="NCBI Taxonomy" id="307492"/>
    <lineage>
        <taxon>Eukaryota</taxon>
        <taxon>Metazoa</taxon>
        <taxon>Ecdysozoa</taxon>
        <taxon>Arthropoda</taxon>
        <taxon>Hexapoda</taxon>
        <taxon>Insecta</taxon>
        <taxon>Pterygota</taxon>
        <taxon>Neoptera</taxon>
        <taxon>Paraneoptera</taxon>
        <taxon>Hemiptera</taxon>
        <taxon>Sternorrhyncha</taxon>
        <taxon>Aphidomorpha</taxon>
        <taxon>Aphidoidea</taxon>
        <taxon>Aphididae</taxon>
        <taxon>Aphidini</taxon>
        <taxon>Aphis</taxon>
        <taxon>Aphis</taxon>
    </lineage>
</organism>
<sequence>MCVLRSLRYYRKKKSIITHAYAKTIAAVAIVWIRARRRVLINDNNNFTRPSCESVTPSNSCARIVVYRSDRLPRNKSCRTFDVSFHMSCKRDTMADIMVHSADNSPRREVYRCGMLSPVLGPRSSFRMNSELKHSRSDDLILQGAPYTPPDMQHGISDAAFQIQKDACVVYDDEVNDHRISVACYESPVVPESNPTPLLKLTGDFSSEGANKRCSVIDRIDPEDSIGDIISQNDFYRFVLFKRHYEKYLDISRKYEEARSLAYYLEEKYHEIKVTTKHTKH</sequence>
<dbReference type="OrthoDB" id="6816312at2759"/>
<dbReference type="EMBL" id="VUJU01001526">
    <property type="protein sequence ID" value="KAF0764886.1"/>
    <property type="molecule type" value="Genomic_DNA"/>
</dbReference>
<proteinExistence type="predicted"/>
<gene>
    <name evidence="1" type="ORF">FWK35_00015177</name>
</gene>
<keyword evidence="2" id="KW-1185">Reference proteome</keyword>
<dbReference type="Proteomes" id="UP000478052">
    <property type="component" value="Unassembled WGS sequence"/>
</dbReference>
<reference evidence="1 2" key="1">
    <citation type="submission" date="2019-08" db="EMBL/GenBank/DDBJ databases">
        <title>Whole genome of Aphis craccivora.</title>
        <authorList>
            <person name="Voronova N.V."/>
            <person name="Shulinski R.S."/>
            <person name="Bandarenka Y.V."/>
            <person name="Zhorov D.G."/>
            <person name="Warner D."/>
        </authorList>
    </citation>
    <scope>NUCLEOTIDE SEQUENCE [LARGE SCALE GENOMIC DNA]</scope>
    <source>
        <strain evidence="1">180601</strain>
        <tissue evidence="1">Whole Body</tissue>
    </source>
</reference>
<comment type="caution">
    <text evidence="1">The sequence shown here is derived from an EMBL/GenBank/DDBJ whole genome shotgun (WGS) entry which is preliminary data.</text>
</comment>
<evidence type="ECO:0000313" key="1">
    <source>
        <dbReference type="EMBL" id="KAF0764886.1"/>
    </source>
</evidence>
<evidence type="ECO:0000313" key="2">
    <source>
        <dbReference type="Proteomes" id="UP000478052"/>
    </source>
</evidence>
<accession>A0A6G0Z390</accession>
<protein>
    <submittedName>
        <fullName evidence="1">Uncharacterized protein</fullName>
    </submittedName>
</protein>
<name>A0A6G0Z390_APHCR</name>